<dbReference type="PROSITE" id="PS00108">
    <property type="entry name" value="PROTEIN_KINASE_ST"/>
    <property type="match status" value="1"/>
</dbReference>
<dbReference type="PANTHER" id="PTHR45647:SF43">
    <property type="entry name" value="OS10G0100500 PROTEIN"/>
    <property type="match status" value="1"/>
</dbReference>
<dbReference type="InterPro" id="IPR051348">
    <property type="entry name" value="U-box_ubiquitin_ligases"/>
</dbReference>
<gene>
    <name evidence="8" type="ORF">GIB67_011799</name>
</gene>
<dbReference type="GO" id="GO:0061630">
    <property type="term" value="F:ubiquitin protein ligase activity"/>
    <property type="evidence" value="ECO:0007669"/>
    <property type="project" value="UniProtKB-EC"/>
</dbReference>
<dbReference type="OrthoDB" id="4062651at2759"/>
<reference evidence="8 9" key="1">
    <citation type="journal article" date="2020" name="IScience">
        <title>Genome Sequencing of the Endangered Kingdonia uniflora (Circaeasteraceae, Ranunculales) Reveals Potential Mechanisms of Evolutionary Specialization.</title>
        <authorList>
            <person name="Sun Y."/>
            <person name="Deng T."/>
            <person name="Zhang A."/>
            <person name="Moore M.J."/>
            <person name="Landis J.B."/>
            <person name="Lin N."/>
            <person name="Zhang H."/>
            <person name="Zhang X."/>
            <person name="Huang J."/>
            <person name="Zhang X."/>
            <person name="Sun H."/>
            <person name="Wang H."/>
        </authorList>
    </citation>
    <scope>NUCLEOTIDE SEQUENCE [LARGE SCALE GENOMIC DNA]</scope>
    <source>
        <strain evidence="8">TB1705</strain>
        <tissue evidence="8">Leaf</tissue>
    </source>
</reference>
<dbReference type="EC" id="2.3.2.27" evidence="3"/>
<comment type="catalytic activity">
    <reaction evidence="1">
        <text>S-ubiquitinyl-[E2 ubiquitin-conjugating enzyme]-L-cysteine + [acceptor protein]-L-lysine = [E2 ubiquitin-conjugating enzyme]-L-cysteine + N(6)-ubiquitinyl-[acceptor protein]-L-lysine.</text>
        <dbReference type="EC" id="2.3.2.27"/>
    </reaction>
</comment>
<dbReference type="SUPFAM" id="SSF57850">
    <property type="entry name" value="RING/U-box"/>
    <property type="match status" value="1"/>
</dbReference>
<keyword evidence="9" id="KW-1185">Reference proteome</keyword>
<dbReference type="SUPFAM" id="SSF56112">
    <property type="entry name" value="Protein kinase-like (PK-like)"/>
    <property type="match status" value="1"/>
</dbReference>
<dbReference type="Proteomes" id="UP000541444">
    <property type="component" value="Unassembled WGS sequence"/>
</dbReference>
<dbReference type="InterPro" id="IPR013083">
    <property type="entry name" value="Znf_RING/FYVE/PHD"/>
</dbReference>
<dbReference type="InterPro" id="IPR003613">
    <property type="entry name" value="Ubox_domain"/>
</dbReference>
<dbReference type="CDD" id="cd16655">
    <property type="entry name" value="RING-Ubox_WDSUB1-like"/>
    <property type="match status" value="1"/>
</dbReference>
<organism evidence="8 9">
    <name type="scientific">Kingdonia uniflora</name>
    <dbReference type="NCBI Taxonomy" id="39325"/>
    <lineage>
        <taxon>Eukaryota</taxon>
        <taxon>Viridiplantae</taxon>
        <taxon>Streptophyta</taxon>
        <taxon>Embryophyta</taxon>
        <taxon>Tracheophyta</taxon>
        <taxon>Spermatophyta</taxon>
        <taxon>Magnoliopsida</taxon>
        <taxon>Ranunculales</taxon>
        <taxon>Circaeasteraceae</taxon>
        <taxon>Kingdonia</taxon>
    </lineage>
</organism>
<dbReference type="Gene3D" id="1.10.510.10">
    <property type="entry name" value="Transferase(Phosphotransferase) domain 1"/>
    <property type="match status" value="1"/>
</dbReference>
<feature type="domain" description="Protein kinase" evidence="6">
    <location>
        <begin position="279"/>
        <end position="545"/>
    </location>
</feature>
<keyword evidence="4" id="KW-0808">Transferase</keyword>
<evidence type="ECO:0000256" key="5">
    <source>
        <dbReference type="ARBA" id="ARBA00022786"/>
    </source>
</evidence>
<evidence type="ECO:0000256" key="1">
    <source>
        <dbReference type="ARBA" id="ARBA00000900"/>
    </source>
</evidence>
<evidence type="ECO:0000313" key="9">
    <source>
        <dbReference type="Proteomes" id="UP000541444"/>
    </source>
</evidence>
<dbReference type="SMART" id="SM00220">
    <property type="entry name" value="S_TKc"/>
    <property type="match status" value="1"/>
</dbReference>
<evidence type="ECO:0000259" key="7">
    <source>
        <dbReference type="PROSITE" id="PS51698"/>
    </source>
</evidence>
<comment type="caution">
    <text evidence="8">The sequence shown here is derived from an EMBL/GenBank/DDBJ whole genome shotgun (WGS) entry which is preliminary data.</text>
</comment>
<keyword evidence="5" id="KW-0833">Ubl conjugation pathway</keyword>
<dbReference type="InterPro" id="IPR000719">
    <property type="entry name" value="Prot_kinase_dom"/>
</dbReference>
<evidence type="ECO:0000259" key="6">
    <source>
        <dbReference type="PROSITE" id="PS50011"/>
    </source>
</evidence>
<dbReference type="AlphaFoldDB" id="A0A7J7NY43"/>
<dbReference type="Gene3D" id="3.30.200.20">
    <property type="entry name" value="Phosphorylase Kinase, domain 1"/>
    <property type="match status" value="1"/>
</dbReference>
<evidence type="ECO:0000256" key="4">
    <source>
        <dbReference type="ARBA" id="ARBA00022679"/>
    </source>
</evidence>
<dbReference type="PANTHER" id="PTHR45647">
    <property type="entry name" value="OS02G0152300 PROTEIN"/>
    <property type="match status" value="1"/>
</dbReference>
<dbReference type="GO" id="GO:0016567">
    <property type="term" value="P:protein ubiquitination"/>
    <property type="evidence" value="ECO:0007669"/>
    <property type="project" value="UniProtKB-UniPathway"/>
</dbReference>
<evidence type="ECO:0000313" key="8">
    <source>
        <dbReference type="EMBL" id="KAF6171902.1"/>
    </source>
</evidence>
<name>A0A7J7NY43_9MAGN</name>
<dbReference type="Pfam" id="PF04564">
    <property type="entry name" value="U-box"/>
    <property type="match status" value="1"/>
</dbReference>
<dbReference type="InterPro" id="IPR011009">
    <property type="entry name" value="Kinase-like_dom_sf"/>
</dbReference>
<dbReference type="EMBL" id="JACGCM010000452">
    <property type="protein sequence ID" value="KAF6171902.1"/>
    <property type="molecule type" value="Genomic_DNA"/>
</dbReference>
<dbReference type="GO" id="GO:0004672">
    <property type="term" value="F:protein kinase activity"/>
    <property type="evidence" value="ECO:0007669"/>
    <property type="project" value="InterPro"/>
</dbReference>
<proteinExistence type="predicted"/>
<feature type="domain" description="U-box" evidence="7">
    <location>
        <begin position="552"/>
        <end position="623"/>
    </location>
</feature>
<evidence type="ECO:0000256" key="2">
    <source>
        <dbReference type="ARBA" id="ARBA00004906"/>
    </source>
</evidence>
<dbReference type="GO" id="GO:0005524">
    <property type="term" value="F:ATP binding"/>
    <property type="evidence" value="ECO:0007669"/>
    <property type="project" value="InterPro"/>
</dbReference>
<dbReference type="Gene3D" id="3.30.40.10">
    <property type="entry name" value="Zinc/RING finger domain, C3HC4 (zinc finger)"/>
    <property type="match status" value="1"/>
</dbReference>
<evidence type="ECO:0000256" key="3">
    <source>
        <dbReference type="ARBA" id="ARBA00012483"/>
    </source>
</evidence>
<dbReference type="UniPathway" id="UPA00143"/>
<sequence>MKVMKSSRKADYAAKHAPPFCEIWFVDKGKHVWTREASNCLPPMLDPSEITLTDAFNNHKSDLINNPPFRNGKLFGEESDQWKVALSVARNSFLHRSLQRSSSPKDITAPSGSNSEMVVAKYDSEVEEKRFHDYIIEARKETEISKNEAFAELLKRKGLESDAVETINKVKDYEAAHAREVQLRKEVENALKTTKWELKKILKQREELLMGITQASLETFQNKKQKIRRHKEEATRCLEWWKSHRQVGTLYYSDFLLVNATAEFTRFSVSDLHTVTCNFSESFKIGQGGCGCVFKGEIRDRSVAIKKLHPLNMQGISEFHEEVQILSKLQHPHLVAVIGACPEAWSLVYEFLPNGSIQDHLSPKANKCPLTWKIRTRIVAEISSALLYLHSYKPVEIVHGDLKPENILLDLEFHCKIGDFGICRLMSEETSRCPSFRGSIDMISAFPYTDPELQRTGKLITKSDVYAFGIIILQLLTGRPPVGLASDIRQAVMCGKLASVLDLSAGDWPASVAKRLVEMGLQFCQVNSKDRSELKPTVVRDLKRLQLTEERTVPSFFLCPILQEIMYDPHVAADGFTYEGEALREWFKKGRETSPITNLKLSHLHLTPNRALQIAIQDWLCQS</sequence>
<dbReference type="SMART" id="SM00504">
    <property type="entry name" value="Ubox"/>
    <property type="match status" value="1"/>
</dbReference>
<comment type="pathway">
    <text evidence="2">Protein modification; protein ubiquitination.</text>
</comment>
<dbReference type="PROSITE" id="PS50011">
    <property type="entry name" value="PROTEIN_KINASE_DOM"/>
    <property type="match status" value="1"/>
</dbReference>
<dbReference type="Pfam" id="PF00069">
    <property type="entry name" value="Pkinase"/>
    <property type="match status" value="1"/>
</dbReference>
<protein>
    <recommendedName>
        <fullName evidence="3">RING-type E3 ubiquitin transferase</fullName>
        <ecNumber evidence="3">2.3.2.27</ecNumber>
    </recommendedName>
</protein>
<dbReference type="InterPro" id="IPR008271">
    <property type="entry name" value="Ser/Thr_kinase_AS"/>
</dbReference>
<dbReference type="PROSITE" id="PS51698">
    <property type="entry name" value="U_BOX"/>
    <property type="match status" value="1"/>
</dbReference>
<accession>A0A7J7NY43</accession>